<dbReference type="GO" id="GO:0006310">
    <property type="term" value="P:DNA recombination"/>
    <property type="evidence" value="ECO:0007669"/>
    <property type="project" value="UniProtKB-KW"/>
</dbReference>
<comment type="cofactor">
    <cofactor evidence="1">
        <name>Mg(2+)</name>
        <dbReference type="ChEBI" id="CHEBI:18420"/>
    </cofactor>
</comment>
<keyword evidence="1 7" id="KW-0347">Helicase</keyword>
<feature type="domain" description="DNA helicase Pif1-like DEAD-box helicase" evidence="4">
    <location>
        <begin position="1602"/>
        <end position="1824"/>
    </location>
</feature>
<dbReference type="CDD" id="cd04476">
    <property type="entry name" value="RPA1_DBD_C"/>
    <property type="match status" value="1"/>
</dbReference>
<dbReference type="GO" id="GO:0000723">
    <property type="term" value="P:telomere maintenance"/>
    <property type="evidence" value="ECO:0007669"/>
    <property type="project" value="InterPro"/>
</dbReference>
<organism evidence="7">
    <name type="scientific">Beta vulgaris subsp. vulgaris</name>
    <name type="common">Beet</name>
    <dbReference type="NCBI Taxonomy" id="3555"/>
    <lineage>
        <taxon>Eukaryota</taxon>
        <taxon>Viridiplantae</taxon>
        <taxon>Streptophyta</taxon>
        <taxon>Embryophyta</taxon>
        <taxon>Tracheophyta</taxon>
        <taxon>Spermatophyta</taxon>
        <taxon>Magnoliopsida</taxon>
        <taxon>eudicotyledons</taxon>
        <taxon>Gunneridae</taxon>
        <taxon>Pentapetalae</taxon>
        <taxon>Caryophyllales</taxon>
        <taxon>Chenopodiaceae</taxon>
        <taxon>Betoideae</taxon>
        <taxon>Beta</taxon>
    </lineage>
</organism>
<dbReference type="SUPFAM" id="SSF50249">
    <property type="entry name" value="Nucleic acid-binding proteins"/>
    <property type="match status" value="2"/>
</dbReference>
<dbReference type="CDD" id="cd18809">
    <property type="entry name" value="SF1_C_RecD"/>
    <property type="match status" value="1"/>
</dbReference>
<comment type="similarity">
    <text evidence="1">Belongs to the helicase family.</text>
</comment>
<dbReference type="CDD" id="cd04480">
    <property type="entry name" value="RPA1_DBD_A_like"/>
    <property type="match status" value="1"/>
</dbReference>
<dbReference type="InterPro" id="IPR025476">
    <property type="entry name" value="Helitron_helicase-like"/>
</dbReference>
<feature type="domain" description="Helitron helicase-like" evidence="5">
    <location>
        <begin position="1020"/>
        <end position="1201"/>
    </location>
</feature>
<dbReference type="GO" id="GO:0005524">
    <property type="term" value="F:ATP binding"/>
    <property type="evidence" value="ECO:0007669"/>
    <property type="project" value="UniProtKB-KW"/>
</dbReference>
<evidence type="ECO:0000313" key="7">
    <source>
        <dbReference type="EMBL" id="AFK13834.1"/>
    </source>
</evidence>
<dbReference type="InterPro" id="IPR012340">
    <property type="entry name" value="NA-bd_OB-fold"/>
</dbReference>
<name>J3SIC4_BETVV</name>
<dbReference type="InterPro" id="IPR049163">
    <property type="entry name" value="Pif1-like_2B_dom"/>
</dbReference>
<comment type="catalytic activity">
    <reaction evidence="1">
        <text>ATP + H2O = ADP + phosphate + H(+)</text>
        <dbReference type="Rhea" id="RHEA:13065"/>
        <dbReference type="ChEBI" id="CHEBI:15377"/>
        <dbReference type="ChEBI" id="CHEBI:15378"/>
        <dbReference type="ChEBI" id="CHEBI:30616"/>
        <dbReference type="ChEBI" id="CHEBI:43474"/>
        <dbReference type="ChEBI" id="CHEBI:456216"/>
        <dbReference type="EC" id="5.6.2.3"/>
    </reaction>
</comment>
<dbReference type="PANTHER" id="PTHR10492">
    <property type="match status" value="1"/>
</dbReference>
<feature type="compositionally biased region" description="Polar residues" evidence="2">
    <location>
        <begin position="22"/>
        <end position="32"/>
    </location>
</feature>
<dbReference type="FunFam" id="3.40.50.300:FF:002884">
    <property type="entry name" value="ATP-dependent DNA helicase"/>
    <property type="match status" value="1"/>
</dbReference>
<keyword evidence="1" id="KW-0227">DNA damage</keyword>
<dbReference type="InterPro" id="IPR010285">
    <property type="entry name" value="DNA_helicase_pif1-like_DEAD"/>
</dbReference>
<keyword evidence="1" id="KW-0547">Nucleotide-binding</keyword>
<evidence type="ECO:0000259" key="4">
    <source>
        <dbReference type="Pfam" id="PF05970"/>
    </source>
</evidence>
<keyword evidence="1" id="KW-0234">DNA repair</keyword>
<feature type="domain" description="Replication protein A 70 kDa DNA-binding subunit B/D first OB fold" evidence="3">
    <location>
        <begin position="36"/>
        <end position="141"/>
    </location>
</feature>
<dbReference type="Pfam" id="PF21530">
    <property type="entry name" value="Pif1_2B_dom"/>
    <property type="match status" value="1"/>
</dbReference>
<dbReference type="GO" id="GO:0043139">
    <property type="term" value="F:5'-3' DNA helicase activity"/>
    <property type="evidence" value="ECO:0007669"/>
    <property type="project" value="UniProtKB-EC"/>
</dbReference>
<dbReference type="SUPFAM" id="SSF52540">
    <property type="entry name" value="P-loop containing nucleoside triphosphate hydrolases"/>
    <property type="match status" value="2"/>
</dbReference>
<feature type="region of interest" description="Disordered" evidence="2">
    <location>
        <begin position="11"/>
        <end position="34"/>
    </location>
</feature>
<dbReference type="Pfam" id="PF05970">
    <property type="entry name" value="PIF1"/>
    <property type="match status" value="1"/>
</dbReference>
<dbReference type="Pfam" id="PF14214">
    <property type="entry name" value="Helitron_like_N"/>
    <property type="match status" value="1"/>
</dbReference>
<keyword evidence="1" id="KW-0378">Hydrolase</keyword>
<evidence type="ECO:0000259" key="5">
    <source>
        <dbReference type="Pfam" id="PF14214"/>
    </source>
</evidence>
<dbReference type="Gene3D" id="3.40.50.300">
    <property type="entry name" value="P-loop containing nucleotide triphosphate hydrolases"/>
    <property type="match status" value="1"/>
</dbReference>
<feature type="domain" description="DNA helicase Pif1-like 2B" evidence="6">
    <location>
        <begin position="1874"/>
        <end position="1920"/>
    </location>
</feature>
<evidence type="ECO:0000256" key="2">
    <source>
        <dbReference type="SAM" id="MobiDB-lite"/>
    </source>
</evidence>
<dbReference type="InterPro" id="IPR047192">
    <property type="entry name" value="Euk_RPA1_DBD_C"/>
</dbReference>
<proteinExistence type="inferred from homology"/>
<dbReference type="PANTHER" id="PTHR10492:SF101">
    <property type="entry name" value="ATP-DEPENDENT DNA HELICASE"/>
    <property type="match status" value="1"/>
</dbReference>
<dbReference type="Pfam" id="PF02721">
    <property type="entry name" value="DUF223"/>
    <property type="match status" value="1"/>
</dbReference>
<dbReference type="EMBL" id="JN606071">
    <property type="protein sequence ID" value="AFK13834.1"/>
    <property type="molecule type" value="Genomic_DNA"/>
</dbReference>
<reference evidence="7" key="1">
    <citation type="submission" date="2011-08" db="EMBL/GenBank/DDBJ databases">
        <authorList>
            <person name="Xu D.-C."/>
            <person name="Zhang C.-L."/>
        </authorList>
    </citation>
    <scope>NUCLEOTIDE SEQUENCE</scope>
</reference>
<protein>
    <recommendedName>
        <fullName evidence="1">ATP-dependent DNA helicase</fullName>
        <ecNumber evidence="1">5.6.2.3</ecNumber>
    </recommendedName>
</protein>
<keyword evidence="1" id="KW-0233">DNA recombination</keyword>
<dbReference type="EC" id="5.6.2.3" evidence="1"/>
<dbReference type="GO" id="GO:0016887">
    <property type="term" value="F:ATP hydrolysis activity"/>
    <property type="evidence" value="ECO:0007669"/>
    <property type="project" value="RHEA"/>
</dbReference>
<accession>J3SIC4</accession>
<keyword evidence="1" id="KW-0067">ATP-binding</keyword>
<dbReference type="Gene3D" id="2.40.50.140">
    <property type="entry name" value="Nucleic acid-binding proteins"/>
    <property type="match status" value="2"/>
</dbReference>
<evidence type="ECO:0000259" key="3">
    <source>
        <dbReference type="Pfam" id="PF02721"/>
    </source>
</evidence>
<sequence>MNRGWHDLSIASASIPPKNPYHHSQTSNPRSMNQEHHFVGDITPIKDSWNIKIRIIRLWKTPSFANPTEDGSIEMVFLNEKGDKIQAIVKKLLIRRFSHLLAEGQLRVINNFGVAQNNGSYRLTSHPYKINFLLNTRVQNCDDLPIPLHGLNFASFDDIISNRLDDNILTGENTLSSSLYSTRVFLGEVIDEAKAFKDKLNKNQEDCNSSIFTQLESQTSTSLCDEFLKLHDRRTLDEIRDITKATYCITLATIVCVQFEYGWFYLACKKCNKKVVVEGEIKTECDGDQSDNGTTKLLIIPFGVDIVVNKICINIVDRFKIQVRVVDGSGSASFVMFDREVKSIVHKSASDVNVSLTNIIDSETYPEELNALVNRRFLFKVEVSEYNLTQNWPVYTVVKMTDNENIIESFLNSSTGDQFFSPPKDTLGSEASSNDTQKNRLVLPITEKRKDVAKLARMRRMSILTRKRRKTSFNLQENTHTPSKMCNMYPSFQSTKSVASTDMVRASMQDMSNWPSTVQPMILDQHMLPSTSDNLGTLQVQDREKCHSYTTSSIFRSPMQDISNLSSTRKIHINNRRECSTSEQMSKRMHTLKSGKHIIQSGALTQTNSPKQVISNLVSITPQSSVLDQYECSPSSHELNNKMYALASGKHVIERSTITKTKMLMHTVSNGILTPSSSSVFWENGSSSSNGYQMSSSVQLKSGKHFIENRTITSSDELQQENNTYSDVQHIQEVAYGSHITEEHTEYWDIGDPTYTCEHCGALFWYEERIGKHRKSPKPTFSNCCMNGKVQLPHFKDPPALLQRLLSNGDSKSRHFLENIRAFNSMFAFTSMGGKVDSSINECRGPYVFRLHGQNYHRIGSLLPNSGSTPKSRGSDANINASPFDTGVVEELKKMLDEYNPLAKAFRIARDRLCSDDCSNIRLKLIGSRDKDGRRYNLPTASEVAALIIGDIDNFANNRDIVAETRGGALQRISELHPSYLALQYPLLFPYGEDSYRIDIKLSNTGRNGGRSRVSMREFFAYWIRDRLNEVGTLLRSRKLFQQFIVDAYTMIESERLSYIRANQKNLRSEIYKNVCEAAQLGNTDASSVGKRIILPSSFTGGARYMVQNYLDAMALCKWYGYPDLFITFTCNAKWPEITRFVNQQGLKAEDRPDIICRVFKIKLDQLIKDLREEKIFGRVQAVVYTIEFQKRGLPHAHILLFMHPDNKFPTAEDIDKIISAEIPDKSKYPKLYDILADCMMHGPCGTANDKSPCMRDGSCSKHFPKRFADRTTTDGEGYPIYRRRDDGRTVLKNGVHLDNRFVVPYNAKLLLKYQAHINVEWCNQHRSIKYLFKYINKGHDRVIATLSHDTRGDASDTSDTVDEIKTYYDCRYISPCEAAWRIFGFDIHFRSPAVERLNFHLPGEQNIVFEEMDSIQRVIDRPGIEHSMFTAWMELKGATCYEDIRTVDGVVYPTFKEACYALGLLDDDKEYIEGIHEASFWGTGHYLRSLFAMLLISDSLSRPDFVWEKTWHLLSEDIIHRQRNIMQNNDLQLSDDQLRNYALVEIEKILRSNGCSLRKYDDMPFPDYGTICNGYNRLIHEELSYDKDSLRVEHNQLLLSLTEEQKGVYDKIMNAVSRGEGGVFFLNGFGGTGKTFVWRTLSAALRSQGEIVLNVASSGIASLLLSGGRTAHSRFSIPININEDSICGIKPGSELAILLERTKLIIWDEAPMVHKHCFEALDRTLKDILRFSNPRSLEQPFGGKVIVFGGDFRQILPVIPKGSRQDIVAAAINSSYLWDHCEVLNLTKNMRLHSHNNDTNMQEIRDFSNWILTVGDGNVGHSNDGEVDFEISDELLIKDENDPVGEENVYLSSDSICQSDINAGTHTELYSSDYLNSIRISGLPNHELKLKIGVPVMLLRNIDQKSGLCNGTRLQISRLGNHVIEAKILAEANVGQKVFIPRILMCPSDVRLPFKMQRRQFPLDVCFAMTINKSQGQSLASVGLYLPRPVFSHGQLYVAFSRVTRKEGLKILICDHEGITTNVTKNVVFKEVFRNL</sequence>
<dbReference type="InterPro" id="IPR003871">
    <property type="entry name" value="RFA1B/D_OB_1st"/>
</dbReference>
<evidence type="ECO:0000256" key="1">
    <source>
        <dbReference type="RuleBase" id="RU363044"/>
    </source>
</evidence>
<evidence type="ECO:0000259" key="6">
    <source>
        <dbReference type="Pfam" id="PF21530"/>
    </source>
</evidence>
<dbReference type="GO" id="GO:0006281">
    <property type="term" value="P:DNA repair"/>
    <property type="evidence" value="ECO:0007669"/>
    <property type="project" value="UniProtKB-KW"/>
</dbReference>
<dbReference type="InterPro" id="IPR027417">
    <property type="entry name" value="P-loop_NTPase"/>
</dbReference>